<protein>
    <submittedName>
        <fullName evidence="2">Uncharacterized protein</fullName>
    </submittedName>
</protein>
<feature type="compositionally biased region" description="Basic and acidic residues" evidence="1">
    <location>
        <begin position="83"/>
        <end position="92"/>
    </location>
</feature>
<sequence>MCEIKRYRFPECCNREKWIITKNPAFCEDMAPGATCRPQCCLFIGGVVEVEVVCGECERGEGVGGREVVGDGGSEMDGVGETQLDRGEDGRVGRTGGWGGREGGEEKERVICCRQV</sequence>
<gene>
    <name evidence="2" type="ORF">VC83_04610</name>
</gene>
<dbReference type="RefSeq" id="XP_024322693.1">
    <property type="nucleotide sequence ID" value="XM_024468239.1"/>
</dbReference>
<dbReference type="AlphaFoldDB" id="A0A177A8F0"/>
<dbReference type="OrthoDB" id="10466829at2759"/>
<reference evidence="2" key="1">
    <citation type="submission" date="2016-03" db="EMBL/GenBank/DDBJ databases">
        <title>Updated assembly of Pseudogymnoascus destructans, the fungus causing white-nose syndrome of bats.</title>
        <authorList>
            <person name="Palmer J.M."/>
            <person name="Drees K.P."/>
            <person name="Foster J.T."/>
            <person name="Lindner D.L."/>
        </authorList>
    </citation>
    <scope>NUCLEOTIDE SEQUENCE [LARGE SCALE GENOMIC DNA]</scope>
    <source>
        <strain evidence="2">20631-21</strain>
    </source>
</reference>
<accession>A0A177A8F0</accession>
<dbReference type="GeneID" id="36287681"/>
<name>A0A177A8F0_9PEZI</name>
<evidence type="ECO:0000313" key="2">
    <source>
        <dbReference type="EMBL" id="OAF57403.1"/>
    </source>
</evidence>
<evidence type="ECO:0000256" key="1">
    <source>
        <dbReference type="SAM" id="MobiDB-lite"/>
    </source>
</evidence>
<proteinExistence type="predicted"/>
<dbReference type="EMBL" id="KV441400">
    <property type="protein sequence ID" value="OAF57403.1"/>
    <property type="molecule type" value="Genomic_DNA"/>
</dbReference>
<organism evidence="2">
    <name type="scientific">Pseudogymnoascus destructans</name>
    <dbReference type="NCBI Taxonomy" id="655981"/>
    <lineage>
        <taxon>Eukaryota</taxon>
        <taxon>Fungi</taxon>
        <taxon>Dikarya</taxon>
        <taxon>Ascomycota</taxon>
        <taxon>Pezizomycotina</taxon>
        <taxon>Leotiomycetes</taxon>
        <taxon>Thelebolales</taxon>
        <taxon>Thelebolaceae</taxon>
        <taxon>Pseudogymnoascus</taxon>
    </lineage>
</organism>
<feature type="region of interest" description="Disordered" evidence="1">
    <location>
        <begin position="68"/>
        <end position="105"/>
    </location>
</feature>
<dbReference type="Proteomes" id="UP000077154">
    <property type="component" value="Unassembled WGS sequence"/>
</dbReference>